<dbReference type="SUPFAM" id="SSF47336">
    <property type="entry name" value="ACP-like"/>
    <property type="match status" value="1"/>
</dbReference>
<name>D7P5T8_STRNS</name>
<proteinExistence type="predicted"/>
<evidence type="ECO:0000259" key="2">
    <source>
        <dbReference type="PROSITE" id="PS50075"/>
    </source>
</evidence>
<dbReference type="InterPro" id="IPR009081">
    <property type="entry name" value="PP-bd_ACP"/>
</dbReference>
<accession>D7P5T8</accession>
<reference evidence="3" key="1">
    <citation type="journal article" date="2010" name="J. Biol. Chem.">
        <title>Biochemical and genetic insights into asukamycin biosynthesis.</title>
        <authorList>
            <person name="Rui Z."/>
            <person name="Petrickova K."/>
            <person name="Skanta F."/>
            <person name="Pospisil S."/>
            <person name="Yang Y."/>
            <person name="Chen C.Y."/>
            <person name="Tsai S.F."/>
            <person name="Floss H.G."/>
            <person name="Petricek M."/>
            <person name="Yu T.W."/>
        </authorList>
    </citation>
    <scope>NUCLEOTIDE SEQUENCE</scope>
    <source>
        <strain evidence="3">ATCC 29757</strain>
    </source>
</reference>
<feature type="domain" description="Carrier" evidence="2">
    <location>
        <begin position="21"/>
        <end position="95"/>
    </location>
</feature>
<evidence type="ECO:0000313" key="3">
    <source>
        <dbReference type="EMBL" id="ADI58678.1"/>
    </source>
</evidence>
<feature type="region of interest" description="Disordered" evidence="1">
    <location>
        <begin position="1"/>
        <end position="21"/>
    </location>
</feature>
<protein>
    <recommendedName>
        <fullName evidence="2">Carrier domain-containing protein</fullName>
    </recommendedName>
</protein>
<dbReference type="InterPro" id="IPR036736">
    <property type="entry name" value="ACP-like_sf"/>
</dbReference>
<dbReference type="Pfam" id="PF00550">
    <property type="entry name" value="PP-binding"/>
    <property type="match status" value="1"/>
</dbReference>
<dbReference type="PROSITE" id="PS50075">
    <property type="entry name" value="CARRIER"/>
    <property type="match status" value="1"/>
</dbReference>
<evidence type="ECO:0000256" key="1">
    <source>
        <dbReference type="SAM" id="MobiDB-lite"/>
    </source>
</evidence>
<dbReference type="AlphaFoldDB" id="D7P5T8"/>
<dbReference type="Gene3D" id="1.10.1200.10">
    <property type="entry name" value="ACP-like"/>
    <property type="match status" value="1"/>
</dbReference>
<organism evidence="3">
    <name type="scientific">Streptomyces nodosus subsp. asukaensis</name>
    <dbReference type="NCBI Taxonomy" id="222892"/>
    <lineage>
        <taxon>Bacteria</taxon>
        <taxon>Bacillati</taxon>
        <taxon>Actinomycetota</taxon>
        <taxon>Actinomycetes</taxon>
        <taxon>Kitasatosporales</taxon>
        <taxon>Streptomycetaceae</taxon>
        <taxon>Streptomyces</taxon>
    </lineage>
</organism>
<dbReference type="EMBL" id="GQ926890">
    <property type="protein sequence ID" value="ADI58678.1"/>
    <property type="molecule type" value="Genomic_DNA"/>
</dbReference>
<sequence>MALTPHAAGRHRVRERRSATMSTAEEISTLLVANFGTDPLAIAPEVSLRHLRLDSLALEELRLIIEDRMGVDLDDVQLSSRDTVGRLVDLVHRKAAA</sequence>